<dbReference type="EMBL" id="JADINH010000195">
    <property type="protein sequence ID" value="MBO8416666.1"/>
    <property type="molecule type" value="Genomic_DNA"/>
</dbReference>
<comment type="caution">
    <text evidence="9">The sequence shown here is derived from an EMBL/GenBank/DDBJ whole genome shotgun (WGS) entry which is preliminary data.</text>
</comment>
<keyword evidence="5 8" id="KW-0812">Transmembrane</keyword>
<feature type="transmembrane region" description="Helical" evidence="8">
    <location>
        <begin position="9"/>
        <end position="33"/>
    </location>
</feature>
<feature type="transmembrane region" description="Helical" evidence="8">
    <location>
        <begin position="381"/>
        <end position="400"/>
    </location>
</feature>
<dbReference type="InterPro" id="IPR036259">
    <property type="entry name" value="MFS_trans_sf"/>
</dbReference>
<feature type="transmembrane region" description="Helical" evidence="8">
    <location>
        <begin position="260"/>
        <end position="283"/>
    </location>
</feature>
<dbReference type="PROSITE" id="PS51257">
    <property type="entry name" value="PROKAR_LIPOPROTEIN"/>
    <property type="match status" value="1"/>
</dbReference>
<dbReference type="GO" id="GO:0005886">
    <property type="term" value="C:plasma membrane"/>
    <property type="evidence" value="ECO:0007669"/>
    <property type="project" value="UniProtKB-SubCell"/>
</dbReference>
<evidence type="ECO:0000256" key="3">
    <source>
        <dbReference type="ARBA" id="ARBA00022475"/>
    </source>
</evidence>
<feature type="transmembrane region" description="Helical" evidence="8">
    <location>
        <begin position="349"/>
        <end position="369"/>
    </location>
</feature>
<feature type="transmembrane region" description="Helical" evidence="8">
    <location>
        <begin position="75"/>
        <end position="92"/>
    </location>
</feature>
<dbReference type="PANTHER" id="PTHR23522:SF10">
    <property type="entry name" value="3-PHENYLPROPIONIC ACID TRANSPORTER-RELATED"/>
    <property type="match status" value="1"/>
</dbReference>
<evidence type="ECO:0000256" key="7">
    <source>
        <dbReference type="ARBA" id="ARBA00023136"/>
    </source>
</evidence>
<protein>
    <submittedName>
        <fullName evidence="9">Oligosaccharide MFS transporter</fullName>
    </submittedName>
</protein>
<proteinExistence type="predicted"/>
<dbReference type="GO" id="GO:0015528">
    <property type="term" value="F:lactose:proton symporter activity"/>
    <property type="evidence" value="ECO:0007669"/>
    <property type="project" value="TreeGrafter"/>
</dbReference>
<keyword evidence="2" id="KW-0813">Transport</keyword>
<dbReference type="GO" id="GO:0030395">
    <property type="term" value="F:lactose binding"/>
    <property type="evidence" value="ECO:0007669"/>
    <property type="project" value="TreeGrafter"/>
</dbReference>
<dbReference type="SUPFAM" id="SSF103473">
    <property type="entry name" value="MFS general substrate transporter"/>
    <property type="match status" value="1"/>
</dbReference>
<evidence type="ECO:0000256" key="1">
    <source>
        <dbReference type="ARBA" id="ARBA00004429"/>
    </source>
</evidence>
<name>A0A9D9DBG6_9GAMM</name>
<evidence type="ECO:0000313" key="10">
    <source>
        <dbReference type="Proteomes" id="UP000823631"/>
    </source>
</evidence>
<dbReference type="AlphaFoldDB" id="A0A9D9DBG6"/>
<feature type="transmembrane region" description="Helical" evidence="8">
    <location>
        <begin position="223"/>
        <end position="240"/>
    </location>
</feature>
<accession>A0A9D9DBG6</accession>
<dbReference type="NCBIfam" id="NF007077">
    <property type="entry name" value="PRK09528.1"/>
    <property type="match status" value="1"/>
</dbReference>
<comment type="subcellular location">
    <subcellularLocation>
        <location evidence="1">Cell inner membrane</location>
        <topology evidence="1">Multi-pass membrane protein</topology>
    </subcellularLocation>
</comment>
<gene>
    <name evidence="9" type="ORF">IAB19_09830</name>
</gene>
<dbReference type="InterPro" id="IPR000576">
    <property type="entry name" value="LacY/RafB_perm_fam"/>
</dbReference>
<keyword evidence="3" id="KW-1003">Cell membrane</keyword>
<feature type="transmembrane region" description="Helical" evidence="8">
    <location>
        <begin position="45"/>
        <end position="63"/>
    </location>
</feature>
<reference evidence="9" key="1">
    <citation type="submission" date="2020-10" db="EMBL/GenBank/DDBJ databases">
        <authorList>
            <person name="Gilroy R."/>
        </authorList>
    </citation>
    <scope>NUCLEOTIDE SEQUENCE</scope>
    <source>
        <strain evidence="9">17213</strain>
    </source>
</reference>
<dbReference type="Proteomes" id="UP000823631">
    <property type="component" value="Unassembled WGS sequence"/>
</dbReference>
<evidence type="ECO:0000256" key="2">
    <source>
        <dbReference type="ARBA" id="ARBA00022448"/>
    </source>
</evidence>
<evidence type="ECO:0000256" key="4">
    <source>
        <dbReference type="ARBA" id="ARBA00022519"/>
    </source>
</evidence>
<evidence type="ECO:0000256" key="8">
    <source>
        <dbReference type="SAM" id="Phobius"/>
    </source>
</evidence>
<dbReference type="Pfam" id="PF01306">
    <property type="entry name" value="LacY_symp"/>
    <property type="match status" value="1"/>
</dbReference>
<organism evidence="9 10">
    <name type="scientific">Candidatus Avisuccinivibrio stercorigallinarum</name>
    <dbReference type="NCBI Taxonomy" id="2840704"/>
    <lineage>
        <taxon>Bacteria</taxon>
        <taxon>Pseudomonadati</taxon>
        <taxon>Pseudomonadota</taxon>
        <taxon>Gammaproteobacteria</taxon>
        <taxon>Aeromonadales</taxon>
        <taxon>Succinivibrionaceae</taxon>
        <taxon>Succinivibrionaceae incertae sedis</taxon>
        <taxon>Candidatus Avisuccinivibrio</taxon>
    </lineage>
</organism>
<reference evidence="9" key="2">
    <citation type="journal article" date="2021" name="PeerJ">
        <title>Extensive microbial diversity within the chicken gut microbiome revealed by metagenomics and culture.</title>
        <authorList>
            <person name="Gilroy R."/>
            <person name="Ravi A."/>
            <person name="Getino M."/>
            <person name="Pursley I."/>
            <person name="Horton D.L."/>
            <person name="Alikhan N.F."/>
            <person name="Baker D."/>
            <person name="Gharbi K."/>
            <person name="Hall N."/>
            <person name="Watson M."/>
            <person name="Adriaenssens E.M."/>
            <person name="Foster-Nyarko E."/>
            <person name="Jarju S."/>
            <person name="Secka A."/>
            <person name="Antonio M."/>
            <person name="Oren A."/>
            <person name="Chaudhuri R.R."/>
            <person name="La Ragione R."/>
            <person name="Hildebrand F."/>
            <person name="Pallen M.J."/>
        </authorList>
    </citation>
    <scope>NUCLEOTIDE SEQUENCE</scope>
    <source>
        <strain evidence="9">17213</strain>
    </source>
</reference>
<keyword evidence="7 8" id="KW-0472">Membrane</keyword>
<feature type="transmembrane region" description="Helical" evidence="8">
    <location>
        <begin position="169"/>
        <end position="186"/>
    </location>
</feature>
<dbReference type="Gene3D" id="1.20.1250.20">
    <property type="entry name" value="MFS general substrate transporter like domains"/>
    <property type="match status" value="2"/>
</dbReference>
<evidence type="ECO:0000313" key="9">
    <source>
        <dbReference type="EMBL" id="MBO8416666.1"/>
    </source>
</evidence>
<evidence type="ECO:0000256" key="6">
    <source>
        <dbReference type="ARBA" id="ARBA00022989"/>
    </source>
</evidence>
<keyword evidence="4" id="KW-0997">Cell inner membrane</keyword>
<evidence type="ECO:0000256" key="5">
    <source>
        <dbReference type="ARBA" id="ARBA00022692"/>
    </source>
</evidence>
<dbReference type="PRINTS" id="PR00174">
    <property type="entry name" value="LACYSMPORT"/>
</dbReference>
<dbReference type="NCBIfam" id="TIGR00882">
    <property type="entry name" value="2A0105"/>
    <property type="match status" value="1"/>
</dbReference>
<sequence length="423" mass="46946">MKHMPREYYILSALLFLFFVSWAGCYSLLAIWLQRFFNLTGQQTGFTYAVFSVTAFCLQPFYGFIQDKLVLRRNLIFYLGVLLSCCGPYYIFVCEPLLSMNTVAGGVAVGVYMGLAYQAGIGVLESYTERFGRRAGFEYGHARMWGSLGWAATVAVTGIFINIDPHINFWMSTVAGLLFLVLLSQLKTTKYSLSTTDDHPGTGKKQNGVSVKQALGLASLPRFWALTLFVFGSSVYLVYDQQFMVYFSHMFENPEEGAEMYGYLNSVQVFLESGCTFLAPFLINRIGAKNGLILGGTIMFCRIFLSGVVEGPVALSCVKLLHGPEVPIVMISFFKYITTRFNPALSATLYLVGYQMVTQVIGSVLAPLAGWGYDHYGFADTYVAMSLIVLVMTILSIFLLTGKSVAEEHEINARMAGKPKADQ</sequence>
<feature type="transmembrane region" description="Helical" evidence="8">
    <location>
        <begin position="145"/>
        <end position="163"/>
    </location>
</feature>
<keyword evidence="6 8" id="KW-1133">Transmembrane helix</keyword>
<feature type="transmembrane region" description="Helical" evidence="8">
    <location>
        <begin position="104"/>
        <end position="124"/>
    </location>
</feature>
<dbReference type="PANTHER" id="PTHR23522">
    <property type="entry name" value="BLL5896 PROTEIN"/>
    <property type="match status" value="1"/>
</dbReference>